<dbReference type="Proteomes" id="UP000467840">
    <property type="component" value="Chromosome 5"/>
</dbReference>
<keyword evidence="3" id="KW-1185">Reference proteome</keyword>
<proteinExistence type="predicted"/>
<gene>
    <name evidence="2" type="ORF">GH714_025419</name>
</gene>
<reference evidence="2 3" key="1">
    <citation type="journal article" date="2020" name="Mol. Plant">
        <title>The Chromosome-Based Rubber Tree Genome Provides New Insights into Spurge Genome Evolution and Rubber Biosynthesis.</title>
        <authorList>
            <person name="Liu J."/>
            <person name="Shi C."/>
            <person name="Shi C.C."/>
            <person name="Li W."/>
            <person name="Zhang Q.J."/>
            <person name="Zhang Y."/>
            <person name="Li K."/>
            <person name="Lu H.F."/>
            <person name="Shi C."/>
            <person name="Zhu S.T."/>
            <person name="Xiao Z.Y."/>
            <person name="Nan H."/>
            <person name="Yue Y."/>
            <person name="Zhu X.G."/>
            <person name="Wu Y."/>
            <person name="Hong X.N."/>
            <person name="Fan G.Y."/>
            <person name="Tong Y."/>
            <person name="Zhang D."/>
            <person name="Mao C.L."/>
            <person name="Liu Y.L."/>
            <person name="Hao S.J."/>
            <person name="Liu W.Q."/>
            <person name="Lv M.Q."/>
            <person name="Zhang H.B."/>
            <person name="Liu Y."/>
            <person name="Hu-Tang G.R."/>
            <person name="Wang J.P."/>
            <person name="Wang J.H."/>
            <person name="Sun Y.H."/>
            <person name="Ni S.B."/>
            <person name="Chen W.B."/>
            <person name="Zhang X.C."/>
            <person name="Jiao Y.N."/>
            <person name="Eichler E.E."/>
            <person name="Li G.H."/>
            <person name="Liu X."/>
            <person name="Gao L.Z."/>
        </authorList>
    </citation>
    <scope>NUCLEOTIDE SEQUENCE [LARGE SCALE GENOMIC DNA]</scope>
    <source>
        <strain evidence="3">cv. GT1</strain>
        <tissue evidence="2">Leaf</tissue>
    </source>
</reference>
<protein>
    <submittedName>
        <fullName evidence="2">Uncharacterized protein</fullName>
    </submittedName>
</protein>
<feature type="region of interest" description="Disordered" evidence="1">
    <location>
        <begin position="89"/>
        <end position="114"/>
    </location>
</feature>
<comment type="caution">
    <text evidence="2">The sequence shown here is derived from an EMBL/GenBank/DDBJ whole genome shotgun (WGS) entry which is preliminary data.</text>
</comment>
<dbReference type="AlphaFoldDB" id="A0A6A6NJ52"/>
<evidence type="ECO:0000313" key="2">
    <source>
        <dbReference type="EMBL" id="KAF2325224.1"/>
    </source>
</evidence>
<dbReference type="EMBL" id="JAAGAX010000001">
    <property type="protein sequence ID" value="KAF2325224.1"/>
    <property type="molecule type" value="Genomic_DNA"/>
</dbReference>
<organism evidence="2 3">
    <name type="scientific">Hevea brasiliensis</name>
    <name type="common">Para rubber tree</name>
    <name type="synonym">Siphonia brasiliensis</name>
    <dbReference type="NCBI Taxonomy" id="3981"/>
    <lineage>
        <taxon>Eukaryota</taxon>
        <taxon>Viridiplantae</taxon>
        <taxon>Streptophyta</taxon>
        <taxon>Embryophyta</taxon>
        <taxon>Tracheophyta</taxon>
        <taxon>Spermatophyta</taxon>
        <taxon>Magnoliopsida</taxon>
        <taxon>eudicotyledons</taxon>
        <taxon>Gunneridae</taxon>
        <taxon>Pentapetalae</taxon>
        <taxon>rosids</taxon>
        <taxon>fabids</taxon>
        <taxon>Malpighiales</taxon>
        <taxon>Euphorbiaceae</taxon>
        <taxon>Crotonoideae</taxon>
        <taxon>Micrandreae</taxon>
        <taxon>Hevea</taxon>
    </lineage>
</organism>
<sequence>MIVSAFSALGLQGNDIASSQFWLFDSAASNHMTNSSSMLKNDQVLGTVIAKGPKVGRLFPLVFSIPNVTSPLLLPGFVYERRQPTLLLPETDLPPAPASEPTSEISSELGPPEPILRRSTRVSRPLNWYGFSATLFDISVPSCYSQASKHECW</sequence>
<evidence type="ECO:0000256" key="1">
    <source>
        <dbReference type="SAM" id="MobiDB-lite"/>
    </source>
</evidence>
<accession>A0A6A6NJ52</accession>
<evidence type="ECO:0000313" key="3">
    <source>
        <dbReference type="Proteomes" id="UP000467840"/>
    </source>
</evidence>
<name>A0A6A6NJ52_HEVBR</name>